<comment type="caution">
    <text evidence="2">The sequence shown here is derived from an EMBL/GenBank/DDBJ whole genome shotgun (WGS) entry which is preliminary data.</text>
</comment>
<evidence type="ECO:0000313" key="3">
    <source>
        <dbReference type="Proteomes" id="UP001595530"/>
    </source>
</evidence>
<feature type="compositionally biased region" description="Polar residues" evidence="1">
    <location>
        <begin position="59"/>
        <end position="82"/>
    </location>
</feature>
<keyword evidence="3" id="KW-1185">Reference proteome</keyword>
<protein>
    <submittedName>
        <fullName evidence="2">Uncharacterized protein</fullName>
    </submittedName>
</protein>
<evidence type="ECO:0000256" key="1">
    <source>
        <dbReference type="SAM" id="MobiDB-lite"/>
    </source>
</evidence>
<evidence type="ECO:0000313" key="2">
    <source>
        <dbReference type="EMBL" id="MFC3107843.1"/>
    </source>
</evidence>
<dbReference type="EMBL" id="JBHRTP010000022">
    <property type="protein sequence ID" value="MFC3107843.1"/>
    <property type="molecule type" value="Genomic_DNA"/>
</dbReference>
<accession>A0ABV7EYI8</accession>
<organism evidence="2 3">
    <name type="scientific">Undibacterium arcticum</name>
    <dbReference type="NCBI Taxonomy" id="1762892"/>
    <lineage>
        <taxon>Bacteria</taxon>
        <taxon>Pseudomonadati</taxon>
        <taxon>Pseudomonadota</taxon>
        <taxon>Betaproteobacteria</taxon>
        <taxon>Burkholderiales</taxon>
        <taxon>Oxalobacteraceae</taxon>
        <taxon>Undibacterium</taxon>
    </lineage>
</organism>
<gene>
    <name evidence="2" type="ORF">ACFOFO_07705</name>
</gene>
<dbReference type="Proteomes" id="UP001595530">
    <property type="component" value="Unassembled WGS sequence"/>
</dbReference>
<proteinExistence type="predicted"/>
<reference evidence="3" key="1">
    <citation type="journal article" date="2019" name="Int. J. Syst. Evol. Microbiol.">
        <title>The Global Catalogue of Microorganisms (GCM) 10K type strain sequencing project: providing services to taxonomists for standard genome sequencing and annotation.</title>
        <authorList>
            <consortium name="The Broad Institute Genomics Platform"/>
            <consortium name="The Broad Institute Genome Sequencing Center for Infectious Disease"/>
            <person name="Wu L."/>
            <person name="Ma J."/>
        </authorList>
    </citation>
    <scope>NUCLEOTIDE SEQUENCE [LARGE SCALE GENOMIC DNA]</scope>
    <source>
        <strain evidence="3">KCTC 42986</strain>
    </source>
</reference>
<feature type="region of interest" description="Disordered" evidence="1">
    <location>
        <begin position="1"/>
        <end position="83"/>
    </location>
</feature>
<name>A0ABV7EYI8_9BURK</name>
<sequence>MTGHSFRPFVQKTTGGNGCGDSDHGGGWRVGAGGRQKPRWSQSGINRKFDSGTAGEDQAGSNPSTNTKAATKLQDQPHQQFAANKKRAYMIAHVRPSMLPGNQVCSDGPARFLRRLLIKSARIA</sequence>
<dbReference type="RefSeq" id="WP_390322099.1">
    <property type="nucleotide sequence ID" value="NZ_JBHRTP010000022.1"/>
</dbReference>